<name>A0A1H1YLA7_9ACTN</name>
<accession>A0A1H1YLA7</accession>
<reference evidence="2 3" key="1">
    <citation type="submission" date="2016-10" db="EMBL/GenBank/DDBJ databases">
        <authorList>
            <person name="de Groot N.N."/>
        </authorList>
    </citation>
    <scope>NUCLEOTIDE SEQUENCE [LARGE SCALE GENOMIC DNA]</scope>
    <source>
        <strain evidence="2 3">DSM 22024</strain>
    </source>
</reference>
<sequence>MGALVAVFNTMGFRLTAGPFCLAVLTGGFFAVHGVASG</sequence>
<feature type="transmembrane region" description="Helical" evidence="1">
    <location>
        <begin position="12"/>
        <end position="36"/>
    </location>
</feature>
<keyword evidence="1" id="KW-0812">Transmembrane</keyword>
<proteinExistence type="predicted"/>
<dbReference type="EMBL" id="LT629732">
    <property type="protein sequence ID" value="SDT22141.1"/>
    <property type="molecule type" value="Genomic_DNA"/>
</dbReference>
<evidence type="ECO:0000313" key="3">
    <source>
        <dbReference type="Proteomes" id="UP000198983"/>
    </source>
</evidence>
<dbReference type="AlphaFoldDB" id="A0A1H1YLA7"/>
<organism evidence="2 3">
    <name type="scientific">Actinopolymorpha singaporensis</name>
    <dbReference type="NCBI Taxonomy" id="117157"/>
    <lineage>
        <taxon>Bacteria</taxon>
        <taxon>Bacillati</taxon>
        <taxon>Actinomycetota</taxon>
        <taxon>Actinomycetes</taxon>
        <taxon>Propionibacteriales</taxon>
        <taxon>Actinopolymorphaceae</taxon>
        <taxon>Actinopolymorpha</taxon>
    </lineage>
</organism>
<keyword evidence="3" id="KW-1185">Reference proteome</keyword>
<keyword evidence="1" id="KW-0472">Membrane</keyword>
<protein>
    <submittedName>
        <fullName evidence="2">Uncharacterized protein</fullName>
    </submittedName>
</protein>
<gene>
    <name evidence="2" type="ORF">SAMN04489717_5555</name>
</gene>
<evidence type="ECO:0000313" key="2">
    <source>
        <dbReference type="EMBL" id="SDT22141.1"/>
    </source>
</evidence>
<dbReference type="Proteomes" id="UP000198983">
    <property type="component" value="Chromosome I"/>
</dbReference>
<keyword evidence="1" id="KW-1133">Transmembrane helix</keyword>
<evidence type="ECO:0000256" key="1">
    <source>
        <dbReference type="SAM" id="Phobius"/>
    </source>
</evidence>